<keyword evidence="3" id="KW-1185">Reference proteome</keyword>
<evidence type="ECO:0000313" key="2">
    <source>
        <dbReference type="EMBL" id="KAA1069639.1"/>
    </source>
</evidence>
<dbReference type="AlphaFoldDB" id="A0A5B0LZY9"/>
<gene>
    <name evidence="2" type="ORF">PGT21_030431</name>
</gene>
<organism evidence="2 3">
    <name type="scientific">Puccinia graminis f. sp. tritici</name>
    <dbReference type="NCBI Taxonomy" id="56615"/>
    <lineage>
        <taxon>Eukaryota</taxon>
        <taxon>Fungi</taxon>
        <taxon>Dikarya</taxon>
        <taxon>Basidiomycota</taxon>
        <taxon>Pucciniomycotina</taxon>
        <taxon>Pucciniomycetes</taxon>
        <taxon>Pucciniales</taxon>
        <taxon>Pucciniaceae</taxon>
        <taxon>Puccinia</taxon>
    </lineage>
</organism>
<dbReference type="Proteomes" id="UP000324748">
    <property type="component" value="Unassembled WGS sequence"/>
</dbReference>
<comment type="caution">
    <text evidence="2">The sequence shown here is derived from an EMBL/GenBank/DDBJ whole genome shotgun (WGS) entry which is preliminary data.</text>
</comment>
<name>A0A5B0LZY9_PUCGR</name>
<accession>A0A5B0LZY9</accession>
<evidence type="ECO:0000256" key="1">
    <source>
        <dbReference type="SAM" id="MobiDB-lite"/>
    </source>
</evidence>
<reference evidence="2 3" key="1">
    <citation type="submission" date="2019-05" db="EMBL/GenBank/DDBJ databases">
        <title>Emergence of the Ug99 lineage of the wheat stem rust pathogen through somatic hybridization.</title>
        <authorList>
            <person name="Li F."/>
            <person name="Upadhyaya N.M."/>
            <person name="Sperschneider J."/>
            <person name="Matny O."/>
            <person name="Nguyen-Phuc H."/>
            <person name="Mago R."/>
            <person name="Raley C."/>
            <person name="Miller M.E."/>
            <person name="Silverstein K.A.T."/>
            <person name="Henningsen E."/>
            <person name="Hirsch C.D."/>
            <person name="Visser B."/>
            <person name="Pretorius Z.A."/>
            <person name="Steffenson B.J."/>
            <person name="Schwessinger B."/>
            <person name="Dodds P.N."/>
            <person name="Figueroa M."/>
        </authorList>
    </citation>
    <scope>NUCLEOTIDE SEQUENCE [LARGE SCALE GENOMIC DNA]</scope>
    <source>
        <strain evidence="2">21-0</strain>
    </source>
</reference>
<feature type="compositionally biased region" description="Low complexity" evidence="1">
    <location>
        <begin position="69"/>
        <end position="81"/>
    </location>
</feature>
<feature type="region of interest" description="Disordered" evidence="1">
    <location>
        <begin position="46"/>
        <end position="90"/>
    </location>
</feature>
<evidence type="ECO:0000313" key="3">
    <source>
        <dbReference type="Proteomes" id="UP000324748"/>
    </source>
</evidence>
<sequence length="201" mass="21380">MPGSQARPGLSTSSPLSPFEIKVNGSKCPYLPVAKVRILSTVDQEDSLLVGKAVRPRRPGGNPPEAVQPRRPGGSPPGRRGCTTSPTWRESSRPARLYSLADQEGVLLVDEVVPGVHPPVAGRWQKSRKFGRQIAGPCPPGPNRSKTGLRSAGKHTVKALVPSPALICSSSRQNLGQIDGWANILSNKTLPRSAGRPLQLV</sequence>
<proteinExistence type="predicted"/>
<dbReference type="EMBL" id="VSWC01000183">
    <property type="protein sequence ID" value="KAA1069639.1"/>
    <property type="molecule type" value="Genomic_DNA"/>
</dbReference>
<protein>
    <submittedName>
        <fullName evidence="2">Uncharacterized protein</fullName>
    </submittedName>
</protein>